<evidence type="ECO:0000313" key="2">
    <source>
        <dbReference type="EMBL" id="GJT33834.1"/>
    </source>
</evidence>
<reference evidence="2" key="1">
    <citation type="journal article" date="2022" name="Int. J. Mol. Sci.">
        <title>Draft Genome of Tanacetum Coccineum: Genomic Comparison of Closely Related Tanacetum-Family Plants.</title>
        <authorList>
            <person name="Yamashiro T."/>
            <person name="Shiraishi A."/>
            <person name="Nakayama K."/>
            <person name="Satake H."/>
        </authorList>
    </citation>
    <scope>NUCLEOTIDE SEQUENCE</scope>
</reference>
<evidence type="ECO:0000313" key="3">
    <source>
        <dbReference type="Proteomes" id="UP001151760"/>
    </source>
</evidence>
<feature type="compositionally biased region" description="Low complexity" evidence="1">
    <location>
        <begin position="1"/>
        <end position="14"/>
    </location>
</feature>
<feature type="region of interest" description="Disordered" evidence="1">
    <location>
        <begin position="1"/>
        <end position="49"/>
    </location>
</feature>
<name>A0ABQ5DAC5_9ASTR</name>
<evidence type="ECO:0000256" key="1">
    <source>
        <dbReference type="SAM" id="MobiDB-lite"/>
    </source>
</evidence>
<comment type="caution">
    <text evidence="2">The sequence shown here is derived from an EMBL/GenBank/DDBJ whole genome shotgun (WGS) entry which is preliminary data.</text>
</comment>
<sequence length="298" mass="32804">MFSSNSTGVASSSSVRRPESKDSNSKKRVLLNTKSKSTSKDVKKSQSSVSLVSNKRDTLNLNVSESNANVLKAKTVNAVNDGSNLVCVSCGKDVFMISHDKCVARYALFANSRLKKALFTSHVAAKSSQVGATLVVAKSRFSVATPPKAMNKESPVQNSREQSASVMITSQQLLDMETMFRGEVYLTGSLDSNLYTSQFLKMAVHPTVCLVSKPRTQNLVMDIVTSLLNFLGTINHLTKQDLVDGLSKFKYDKDHLYSAYEQGKRKKAILTPKLVLSTTFQARIDSYGFVWANEGRKY</sequence>
<gene>
    <name evidence="2" type="ORF">Tco_0924253</name>
</gene>
<protein>
    <submittedName>
        <fullName evidence="2">Uncharacterized protein</fullName>
    </submittedName>
</protein>
<organism evidence="2 3">
    <name type="scientific">Tanacetum coccineum</name>
    <dbReference type="NCBI Taxonomy" id="301880"/>
    <lineage>
        <taxon>Eukaryota</taxon>
        <taxon>Viridiplantae</taxon>
        <taxon>Streptophyta</taxon>
        <taxon>Embryophyta</taxon>
        <taxon>Tracheophyta</taxon>
        <taxon>Spermatophyta</taxon>
        <taxon>Magnoliopsida</taxon>
        <taxon>eudicotyledons</taxon>
        <taxon>Gunneridae</taxon>
        <taxon>Pentapetalae</taxon>
        <taxon>asterids</taxon>
        <taxon>campanulids</taxon>
        <taxon>Asterales</taxon>
        <taxon>Asteraceae</taxon>
        <taxon>Asteroideae</taxon>
        <taxon>Anthemideae</taxon>
        <taxon>Anthemidinae</taxon>
        <taxon>Tanacetum</taxon>
    </lineage>
</organism>
<proteinExistence type="predicted"/>
<keyword evidence="3" id="KW-1185">Reference proteome</keyword>
<reference evidence="2" key="2">
    <citation type="submission" date="2022-01" db="EMBL/GenBank/DDBJ databases">
        <authorList>
            <person name="Yamashiro T."/>
            <person name="Shiraishi A."/>
            <person name="Satake H."/>
            <person name="Nakayama K."/>
        </authorList>
    </citation>
    <scope>NUCLEOTIDE SEQUENCE</scope>
</reference>
<dbReference type="EMBL" id="BQNB010014912">
    <property type="protein sequence ID" value="GJT33834.1"/>
    <property type="molecule type" value="Genomic_DNA"/>
</dbReference>
<feature type="compositionally biased region" description="Basic and acidic residues" evidence="1">
    <location>
        <begin position="16"/>
        <end position="25"/>
    </location>
</feature>
<dbReference type="Proteomes" id="UP001151760">
    <property type="component" value="Unassembled WGS sequence"/>
</dbReference>
<accession>A0ABQ5DAC5</accession>